<dbReference type="PaxDb" id="55529-EKX35516"/>
<keyword evidence="1" id="KW-0472">Membrane</keyword>
<dbReference type="RefSeq" id="XP_005822496.1">
    <property type="nucleotide sequence ID" value="XM_005822439.1"/>
</dbReference>
<evidence type="ECO:0000256" key="1">
    <source>
        <dbReference type="SAM" id="Phobius"/>
    </source>
</evidence>
<dbReference type="PANTHER" id="PTHR33802">
    <property type="entry name" value="SI:CH211-161H7.5-RELATED"/>
    <property type="match status" value="1"/>
</dbReference>
<keyword evidence="1" id="KW-0812">Transmembrane</keyword>
<sequence>MGAAGSKTGGGKGGGGGGGEDHLSAAWKLGMAGGYGALIAVNAMAMNGTMGPTNAKISGLWPTSITPAGYAFSIWGIIFLLQGGGVILSLISSSDRSNVNQKNAAAVCKPWLMMWAAQNLWQLVFVHAPLSQNAPASSQLAIFVPCSFFLCAAYASGLEACRRLRKVESNVASTLFLRLPSAINAGWLSAASCIGIALVGQSMAGGKEELGAGLPVTLAGMASVGAIASFYSWGAGEGRGGESEMGRLSVESTRRGGVAMVYVAVVTIHFPGSLLTVVSGSLSLGYAGAVSWALAAILRGSNASPSVRTAASVGIGAIGMAAGAAILLAVLRKGRGEGEGKAKPLAAQSM</sequence>
<dbReference type="PANTHER" id="PTHR33802:SF1">
    <property type="entry name" value="XK-RELATED PROTEIN"/>
    <property type="match status" value="1"/>
</dbReference>
<feature type="transmembrane region" description="Helical" evidence="1">
    <location>
        <begin position="255"/>
        <end position="272"/>
    </location>
</feature>
<dbReference type="GeneID" id="17292266"/>
<dbReference type="EnsemblProtists" id="EKX35516">
    <property type="protein sequence ID" value="EKX35516"/>
    <property type="gene ID" value="GUITHDRAFT_155474"/>
</dbReference>
<dbReference type="OrthoDB" id="436879at2759"/>
<gene>
    <name evidence="2" type="ORF">GUITHDRAFT_155474</name>
</gene>
<evidence type="ECO:0000313" key="2">
    <source>
        <dbReference type="EMBL" id="EKX35516.1"/>
    </source>
</evidence>
<protein>
    <submittedName>
        <fullName evidence="2 3">Uncharacterized protein</fullName>
    </submittedName>
</protein>
<evidence type="ECO:0000313" key="4">
    <source>
        <dbReference type="Proteomes" id="UP000011087"/>
    </source>
</evidence>
<dbReference type="Proteomes" id="UP000011087">
    <property type="component" value="Unassembled WGS sequence"/>
</dbReference>
<feature type="transmembrane region" description="Helical" evidence="1">
    <location>
        <begin position="310"/>
        <end position="331"/>
    </location>
</feature>
<feature type="transmembrane region" description="Helical" evidence="1">
    <location>
        <begin position="136"/>
        <end position="155"/>
    </location>
</feature>
<feature type="transmembrane region" description="Helical" evidence="1">
    <location>
        <begin position="175"/>
        <end position="200"/>
    </location>
</feature>
<dbReference type="HOGENOM" id="CLU_793314_0_0_1"/>
<dbReference type="OMA" id="TAWACRG"/>
<organism evidence="2">
    <name type="scientific">Guillardia theta (strain CCMP2712)</name>
    <name type="common">Cryptophyte</name>
    <dbReference type="NCBI Taxonomy" id="905079"/>
    <lineage>
        <taxon>Eukaryota</taxon>
        <taxon>Cryptophyceae</taxon>
        <taxon>Pyrenomonadales</taxon>
        <taxon>Geminigeraceae</taxon>
        <taxon>Guillardia</taxon>
    </lineage>
</organism>
<name>L1IGX9_GUITC</name>
<keyword evidence="4" id="KW-1185">Reference proteome</keyword>
<proteinExistence type="predicted"/>
<reference evidence="4" key="2">
    <citation type="submission" date="2012-11" db="EMBL/GenBank/DDBJ databases">
        <authorList>
            <person name="Kuo A."/>
            <person name="Curtis B.A."/>
            <person name="Tanifuji G."/>
            <person name="Burki F."/>
            <person name="Gruber A."/>
            <person name="Irimia M."/>
            <person name="Maruyama S."/>
            <person name="Arias M.C."/>
            <person name="Ball S.G."/>
            <person name="Gile G.H."/>
            <person name="Hirakawa Y."/>
            <person name="Hopkins J.F."/>
            <person name="Rensing S.A."/>
            <person name="Schmutz J."/>
            <person name="Symeonidi A."/>
            <person name="Elias M."/>
            <person name="Eveleigh R.J."/>
            <person name="Herman E.K."/>
            <person name="Klute M.J."/>
            <person name="Nakayama T."/>
            <person name="Obornik M."/>
            <person name="Reyes-Prieto A."/>
            <person name="Armbrust E.V."/>
            <person name="Aves S.J."/>
            <person name="Beiko R.G."/>
            <person name="Coutinho P."/>
            <person name="Dacks J.B."/>
            <person name="Durnford D.G."/>
            <person name="Fast N.M."/>
            <person name="Green B.R."/>
            <person name="Grisdale C."/>
            <person name="Hempe F."/>
            <person name="Henrissat B."/>
            <person name="Hoppner M.P."/>
            <person name="Ishida K.-I."/>
            <person name="Kim E."/>
            <person name="Koreny L."/>
            <person name="Kroth P.G."/>
            <person name="Liu Y."/>
            <person name="Malik S.-B."/>
            <person name="Maier U.G."/>
            <person name="McRose D."/>
            <person name="Mock T."/>
            <person name="Neilson J.A."/>
            <person name="Onodera N.T."/>
            <person name="Poole A.M."/>
            <person name="Pritham E.J."/>
            <person name="Richards T.A."/>
            <person name="Rocap G."/>
            <person name="Roy S.W."/>
            <person name="Sarai C."/>
            <person name="Schaack S."/>
            <person name="Shirato S."/>
            <person name="Slamovits C.H."/>
            <person name="Spencer D.F."/>
            <person name="Suzuki S."/>
            <person name="Worden A.Z."/>
            <person name="Zauner S."/>
            <person name="Barry K."/>
            <person name="Bell C."/>
            <person name="Bharti A.K."/>
            <person name="Crow J.A."/>
            <person name="Grimwood J."/>
            <person name="Kramer R."/>
            <person name="Lindquist E."/>
            <person name="Lucas S."/>
            <person name="Salamov A."/>
            <person name="McFadden G.I."/>
            <person name="Lane C.E."/>
            <person name="Keeling P.J."/>
            <person name="Gray M.W."/>
            <person name="Grigoriev I.V."/>
            <person name="Archibald J.M."/>
        </authorList>
    </citation>
    <scope>NUCLEOTIDE SEQUENCE</scope>
    <source>
        <strain evidence="4">CCMP2712</strain>
    </source>
</reference>
<accession>L1IGX9</accession>
<reference evidence="2 4" key="1">
    <citation type="journal article" date="2012" name="Nature">
        <title>Algal genomes reveal evolutionary mosaicism and the fate of nucleomorphs.</title>
        <authorList>
            <consortium name="DOE Joint Genome Institute"/>
            <person name="Curtis B.A."/>
            <person name="Tanifuji G."/>
            <person name="Burki F."/>
            <person name="Gruber A."/>
            <person name="Irimia M."/>
            <person name="Maruyama S."/>
            <person name="Arias M.C."/>
            <person name="Ball S.G."/>
            <person name="Gile G.H."/>
            <person name="Hirakawa Y."/>
            <person name="Hopkins J.F."/>
            <person name="Kuo A."/>
            <person name="Rensing S.A."/>
            <person name="Schmutz J."/>
            <person name="Symeonidi A."/>
            <person name="Elias M."/>
            <person name="Eveleigh R.J."/>
            <person name="Herman E.K."/>
            <person name="Klute M.J."/>
            <person name="Nakayama T."/>
            <person name="Obornik M."/>
            <person name="Reyes-Prieto A."/>
            <person name="Armbrust E.V."/>
            <person name="Aves S.J."/>
            <person name="Beiko R.G."/>
            <person name="Coutinho P."/>
            <person name="Dacks J.B."/>
            <person name="Durnford D.G."/>
            <person name="Fast N.M."/>
            <person name="Green B.R."/>
            <person name="Grisdale C.J."/>
            <person name="Hempel F."/>
            <person name="Henrissat B."/>
            <person name="Hoppner M.P."/>
            <person name="Ishida K."/>
            <person name="Kim E."/>
            <person name="Koreny L."/>
            <person name="Kroth P.G."/>
            <person name="Liu Y."/>
            <person name="Malik S.B."/>
            <person name="Maier U.G."/>
            <person name="McRose D."/>
            <person name="Mock T."/>
            <person name="Neilson J.A."/>
            <person name="Onodera N.T."/>
            <person name="Poole A.M."/>
            <person name="Pritham E.J."/>
            <person name="Richards T.A."/>
            <person name="Rocap G."/>
            <person name="Roy S.W."/>
            <person name="Sarai C."/>
            <person name="Schaack S."/>
            <person name="Shirato S."/>
            <person name="Slamovits C.H."/>
            <person name="Spencer D.F."/>
            <person name="Suzuki S."/>
            <person name="Worden A.Z."/>
            <person name="Zauner S."/>
            <person name="Barry K."/>
            <person name="Bell C."/>
            <person name="Bharti A.K."/>
            <person name="Crow J.A."/>
            <person name="Grimwood J."/>
            <person name="Kramer R."/>
            <person name="Lindquist E."/>
            <person name="Lucas S."/>
            <person name="Salamov A."/>
            <person name="McFadden G.I."/>
            <person name="Lane C.E."/>
            <person name="Keeling P.J."/>
            <person name="Gray M.W."/>
            <person name="Grigoriev I.V."/>
            <person name="Archibald J.M."/>
        </authorList>
    </citation>
    <scope>NUCLEOTIDE SEQUENCE</scope>
    <source>
        <strain evidence="2 4">CCMP2712</strain>
    </source>
</reference>
<reference evidence="3" key="3">
    <citation type="submission" date="2016-03" db="UniProtKB">
        <authorList>
            <consortium name="EnsemblProtists"/>
        </authorList>
    </citation>
    <scope>IDENTIFICATION</scope>
</reference>
<keyword evidence="1" id="KW-1133">Transmembrane helix</keyword>
<evidence type="ECO:0000313" key="3">
    <source>
        <dbReference type="EnsemblProtists" id="EKX35516"/>
    </source>
</evidence>
<dbReference type="AlphaFoldDB" id="L1IGX9"/>
<dbReference type="KEGG" id="gtt:GUITHDRAFT_155474"/>
<feature type="transmembrane region" description="Helical" evidence="1">
    <location>
        <begin position="212"/>
        <end position="234"/>
    </location>
</feature>
<dbReference type="EMBL" id="JH993089">
    <property type="protein sequence ID" value="EKX35516.1"/>
    <property type="molecule type" value="Genomic_DNA"/>
</dbReference>
<dbReference type="TCDB" id="9.A.24.4.6">
    <property type="family name" value="the mitochondrial cholesterol/porphyrin/5-aminolevulinic acid uptake translocator protein (tspo) family"/>
</dbReference>